<protein>
    <recommendedName>
        <fullName evidence="10">TonB-dependent receptor-like beta-barrel domain-containing protein</fullName>
    </recommendedName>
</protein>
<evidence type="ECO:0000256" key="2">
    <source>
        <dbReference type="ARBA" id="ARBA00022448"/>
    </source>
</evidence>
<dbReference type="Gene3D" id="2.40.170.20">
    <property type="entry name" value="TonB-dependent receptor, beta-barrel domain"/>
    <property type="match status" value="1"/>
</dbReference>
<dbReference type="RefSeq" id="WP_154717054.1">
    <property type="nucleotide sequence ID" value="NZ_LT837803.1"/>
</dbReference>
<dbReference type="AlphaFoldDB" id="A0A7Z7HRS9"/>
<dbReference type="GO" id="GO:0009279">
    <property type="term" value="C:cell outer membrane"/>
    <property type="evidence" value="ECO:0007669"/>
    <property type="project" value="UniProtKB-SubCell"/>
</dbReference>
<evidence type="ECO:0000256" key="5">
    <source>
        <dbReference type="ARBA" id="ARBA00023136"/>
    </source>
</evidence>
<reference evidence="8" key="1">
    <citation type="submission" date="2017-03" db="EMBL/GenBank/DDBJ databases">
        <authorList>
            <consortium name="AG Boll"/>
        </authorList>
    </citation>
    <scope>NUCLEOTIDE SEQUENCE [LARGE SCALE GENOMIC DNA]</scope>
    <source>
        <strain evidence="8">Chol</strain>
    </source>
</reference>
<dbReference type="PROSITE" id="PS52016">
    <property type="entry name" value="TONB_DEPENDENT_REC_3"/>
    <property type="match status" value="1"/>
</dbReference>
<dbReference type="InterPro" id="IPR039426">
    <property type="entry name" value="TonB-dep_rcpt-like"/>
</dbReference>
<evidence type="ECO:0000256" key="4">
    <source>
        <dbReference type="ARBA" id="ARBA00022692"/>
    </source>
</evidence>
<keyword evidence="3 7" id="KW-1134">Transmembrane beta strand</keyword>
<gene>
    <name evidence="8" type="ORF">SDENCHOL_20570</name>
</gene>
<dbReference type="InterPro" id="IPR036942">
    <property type="entry name" value="Beta-barrel_TonB_sf"/>
</dbReference>
<keyword evidence="4 7" id="KW-0812">Transmembrane</keyword>
<evidence type="ECO:0000256" key="3">
    <source>
        <dbReference type="ARBA" id="ARBA00022452"/>
    </source>
</evidence>
<dbReference type="Proteomes" id="UP000242886">
    <property type="component" value="Chromosome SDENCHOL"/>
</dbReference>
<comment type="subcellular location">
    <subcellularLocation>
        <location evidence="1 7">Cell outer membrane</location>
        <topology evidence="1 7">Multi-pass membrane protein</topology>
    </subcellularLocation>
</comment>
<dbReference type="SUPFAM" id="SSF56935">
    <property type="entry name" value="Porins"/>
    <property type="match status" value="1"/>
</dbReference>
<dbReference type="EMBL" id="LT837803">
    <property type="protein sequence ID" value="SMB28135.1"/>
    <property type="molecule type" value="Genomic_DNA"/>
</dbReference>
<comment type="similarity">
    <text evidence="7">Belongs to the TonB-dependent receptor family.</text>
</comment>
<keyword evidence="5 7" id="KW-0472">Membrane</keyword>
<dbReference type="GO" id="GO:0015344">
    <property type="term" value="F:siderophore uptake transmembrane transporter activity"/>
    <property type="evidence" value="ECO:0007669"/>
    <property type="project" value="TreeGrafter"/>
</dbReference>
<accession>A0A7Z7HRS9</accession>
<evidence type="ECO:0008006" key="10">
    <source>
        <dbReference type="Google" id="ProtNLM"/>
    </source>
</evidence>
<dbReference type="PANTHER" id="PTHR32552:SF82">
    <property type="entry name" value="FCUA PROTEIN"/>
    <property type="match status" value="1"/>
</dbReference>
<keyword evidence="9" id="KW-1185">Reference proteome</keyword>
<sequence length="75" mass="8428">MAERVDSANTLRLPSWNRLDLNAGYATRFGSTPVHFNASVENLTDKDYWIGTFGDGFVMPGAPRTFRLSAKVSFW</sequence>
<organism evidence="8 9">
    <name type="scientific">Sterolibacterium denitrificans</name>
    <dbReference type="NCBI Taxonomy" id="157592"/>
    <lineage>
        <taxon>Bacteria</taxon>
        <taxon>Pseudomonadati</taxon>
        <taxon>Pseudomonadota</taxon>
        <taxon>Betaproteobacteria</taxon>
        <taxon>Nitrosomonadales</taxon>
        <taxon>Sterolibacteriaceae</taxon>
        <taxon>Sterolibacterium</taxon>
    </lineage>
</organism>
<evidence type="ECO:0000256" key="6">
    <source>
        <dbReference type="ARBA" id="ARBA00023237"/>
    </source>
</evidence>
<evidence type="ECO:0000256" key="7">
    <source>
        <dbReference type="PROSITE-ProRule" id="PRU01360"/>
    </source>
</evidence>
<keyword evidence="2 7" id="KW-0813">Transport</keyword>
<evidence type="ECO:0000256" key="1">
    <source>
        <dbReference type="ARBA" id="ARBA00004571"/>
    </source>
</evidence>
<keyword evidence="6 7" id="KW-0998">Cell outer membrane</keyword>
<name>A0A7Z7HRS9_9PROT</name>
<evidence type="ECO:0000313" key="9">
    <source>
        <dbReference type="Proteomes" id="UP000242886"/>
    </source>
</evidence>
<dbReference type="PANTHER" id="PTHR32552">
    <property type="entry name" value="FERRICHROME IRON RECEPTOR-RELATED"/>
    <property type="match status" value="1"/>
</dbReference>
<evidence type="ECO:0000313" key="8">
    <source>
        <dbReference type="EMBL" id="SMB28135.1"/>
    </source>
</evidence>
<proteinExistence type="inferred from homology"/>